<evidence type="ECO:0000256" key="1">
    <source>
        <dbReference type="ARBA" id="ARBA00006342"/>
    </source>
</evidence>
<evidence type="ECO:0000256" key="6">
    <source>
        <dbReference type="ARBA" id="ARBA00022884"/>
    </source>
</evidence>
<dbReference type="NCBIfam" id="TIGR02582">
    <property type="entry name" value="cas7_TM1809"/>
    <property type="match status" value="1"/>
</dbReference>
<proteinExistence type="inferred from homology"/>
<dbReference type="GO" id="GO:0004519">
    <property type="term" value="F:endonuclease activity"/>
    <property type="evidence" value="ECO:0007669"/>
    <property type="project" value="UniProtKB-KW"/>
</dbReference>
<dbReference type="GO" id="GO:0003723">
    <property type="term" value="F:RNA binding"/>
    <property type="evidence" value="ECO:0007669"/>
    <property type="project" value="UniProtKB-KW"/>
</dbReference>
<evidence type="ECO:0000256" key="7">
    <source>
        <dbReference type="ARBA" id="ARBA00023118"/>
    </source>
</evidence>
<evidence type="ECO:0000313" key="12">
    <source>
        <dbReference type="EMBL" id="WII29392.1"/>
    </source>
</evidence>
<evidence type="ECO:0000256" key="4">
    <source>
        <dbReference type="ARBA" id="ARBA00022759"/>
    </source>
</evidence>
<reference evidence="10 13" key="1">
    <citation type="journal article" date="2014" name="BMC Genomics">
        <title>Unusual genome complexity in Lactobacillus salivarius JCM1046.</title>
        <authorList>
            <person name="Raftis E.J."/>
            <person name="Forde B.M."/>
            <person name="Claesson M.J."/>
            <person name="O'Toole P.W."/>
        </authorList>
    </citation>
    <scope>NUCLEOTIDE SEQUENCE [LARGE SCALE GENOMIC DNA]</scope>
    <source>
        <strain evidence="10 13">JCM1046</strain>
    </source>
</reference>
<dbReference type="EMBL" id="NBEY01000032">
    <property type="protein sequence ID" value="OQR25623.1"/>
    <property type="molecule type" value="Genomic_DNA"/>
</dbReference>
<evidence type="ECO:0000313" key="14">
    <source>
        <dbReference type="Proteomes" id="UP000192353"/>
    </source>
</evidence>
<dbReference type="Proteomes" id="UP000192353">
    <property type="component" value="Unassembled WGS sequence"/>
</dbReference>
<dbReference type="EMBL" id="CP007646">
    <property type="protein sequence ID" value="AIR10486.1"/>
    <property type="molecule type" value="Genomic_DNA"/>
</dbReference>
<keyword evidence="4" id="KW-0255">Endonuclease</keyword>
<protein>
    <recommendedName>
        <fullName evidence="2">CRISPR system Cms endoribonuclease Csm3</fullName>
    </recommendedName>
    <alternativeName>
        <fullName evidence="8">CRISPR type III A-associated RAMP protein Csm3</fullName>
    </alternativeName>
</protein>
<dbReference type="PANTHER" id="PTHR35579">
    <property type="entry name" value="CRISPR SYSTEM CMS ENDORIBONUCLEASE CSM3"/>
    <property type="match status" value="1"/>
</dbReference>
<dbReference type="AlphaFoldDB" id="A0A089QHN9"/>
<gene>
    <name evidence="12" type="primary">csm3</name>
    <name evidence="11" type="ORF">B6U37_03810</name>
    <name evidence="10" type="ORF">LSJ_0801</name>
    <name evidence="12" type="ORF">QFE45_04620</name>
</gene>
<keyword evidence="6" id="KW-0694">RNA-binding</keyword>
<dbReference type="InterPro" id="IPR052216">
    <property type="entry name" value="CRISPR_Csm3_endoribonuclease"/>
</dbReference>
<dbReference type="InterPro" id="IPR013412">
    <property type="entry name" value="CRISPR-assoc_RAMP_Csm3"/>
</dbReference>
<reference evidence="11 14" key="2">
    <citation type="submission" date="2017-03" db="EMBL/GenBank/DDBJ databases">
        <title>Phylogenomics and comparative genomics of Lactobacillus salivarius, a mammalian gut commensal.</title>
        <authorList>
            <person name="Harris H.M."/>
        </authorList>
    </citation>
    <scope>NUCLEOTIDE SEQUENCE [LARGE SCALE GENOMIC DNA]</scope>
    <source>
        <strain evidence="11 14">AH4231</strain>
    </source>
</reference>
<dbReference type="Proteomes" id="UP000029488">
    <property type="component" value="Chromosome"/>
</dbReference>
<sequence>MLNKLKIEGTIKVESGLHIGGSTEFAAIGAIDSPVIKDSLTNLPIIPGSSLKGKMRTLLAKAYNDAPLVSGTSANNDDYRIKRLFGATTQNADGQLIIGRLIFRDSILSNREELAQLGAKSYTETKFENTIDRFTAVATPRQIERVIRGSKFDFELIYDVEKESEVEEDIQLVKTGLELLENDYLGGSGSRGYGKVKFENLSIKPVLGNYDVKGLDAILEG</sequence>
<comment type="similarity">
    <text evidence="1">Belongs to the CRISPR-associated Csm3 family.</text>
</comment>
<dbReference type="GO" id="GO:0016787">
    <property type="term" value="F:hydrolase activity"/>
    <property type="evidence" value="ECO:0007669"/>
    <property type="project" value="UniProtKB-KW"/>
</dbReference>
<evidence type="ECO:0000256" key="3">
    <source>
        <dbReference type="ARBA" id="ARBA00022722"/>
    </source>
</evidence>
<dbReference type="EMBL" id="CP123971">
    <property type="protein sequence ID" value="WII29392.1"/>
    <property type="molecule type" value="Genomic_DNA"/>
</dbReference>
<dbReference type="GO" id="GO:0051607">
    <property type="term" value="P:defense response to virus"/>
    <property type="evidence" value="ECO:0007669"/>
    <property type="project" value="UniProtKB-KW"/>
</dbReference>
<accession>A0A089QHN9</accession>
<evidence type="ECO:0000256" key="8">
    <source>
        <dbReference type="ARBA" id="ARBA00033183"/>
    </source>
</evidence>
<name>A0A089QHN9_9LACO</name>
<dbReference type="Proteomes" id="UP001231316">
    <property type="component" value="Chromosome"/>
</dbReference>
<keyword evidence="3" id="KW-0540">Nuclease</keyword>
<dbReference type="RefSeq" id="WP_003702074.1">
    <property type="nucleotide sequence ID" value="NZ_CP007646.1"/>
</dbReference>
<organism evidence="10 13">
    <name type="scientific">Ligilactobacillus salivarius</name>
    <dbReference type="NCBI Taxonomy" id="1624"/>
    <lineage>
        <taxon>Bacteria</taxon>
        <taxon>Bacillati</taxon>
        <taxon>Bacillota</taxon>
        <taxon>Bacilli</taxon>
        <taxon>Lactobacillales</taxon>
        <taxon>Lactobacillaceae</taxon>
        <taxon>Ligilactobacillus</taxon>
    </lineage>
</organism>
<reference evidence="12" key="3">
    <citation type="submission" date="2023-04" db="EMBL/GenBank/DDBJ databases">
        <title>Four porcine-derived lactic acid bacteria strains analyses and their evaluation as potential probiotics based on genomics.</title>
        <authorList>
            <person name="Niu D."/>
        </authorList>
    </citation>
    <scope>NUCLEOTIDE SEQUENCE</scope>
    <source>
        <strain evidence="12">ZSA5</strain>
    </source>
</reference>
<dbReference type="InterPro" id="IPR005537">
    <property type="entry name" value="RAMP_III_fam"/>
</dbReference>
<evidence type="ECO:0000313" key="11">
    <source>
        <dbReference type="EMBL" id="OQR25623.1"/>
    </source>
</evidence>
<evidence type="ECO:0000259" key="9">
    <source>
        <dbReference type="Pfam" id="PF03787"/>
    </source>
</evidence>
<dbReference type="Pfam" id="PF03787">
    <property type="entry name" value="RAMPs"/>
    <property type="match status" value="1"/>
</dbReference>
<dbReference type="KEGG" id="lsj:LSJ_0801"/>
<keyword evidence="5" id="KW-0378">Hydrolase</keyword>
<keyword evidence="7" id="KW-0051">Antiviral defense</keyword>
<evidence type="ECO:0000313" key="13">
    <source>
        <dbReference type="Proteomes" id="UP000029488"/>
    </source>
</evidence>
<evidence type="ECO:0000256" key="5">
    <source>
        <dbReference type="ARBA" id="ARBA00022801"/>
    </source>
</evidence>
<evidence type="ECO:0000256" key="2">
    <source>
        <dbReference type="ARBA" id="ARBA00022150"/>
    </source>
</evidence>
<feature type="domain" description="CRISPR type III-associated protein" evidence="9">
    <location>
        <begin position="10"/>
        <end position="197"/>
    </location>
</feature>
<evidence type="ECO:0000313" key="10">
    <source>
        <dbReference type="EMBL" id="AIR10486.1"/>
    </source>
</evidence>
<dbReference type="PANTHER" id="PTHR35579:SF3">
    <property type="entry name" value="CRISPR SYSTEM CMS ENDORIBONUCLEASE CSM3"/>
    <property type="match status" value="1"/>
</dbReference>